<proteinExistence type="predicted"/>
<feature type="region of interest" description="Disordered" evidence="1">
    <location>
        <begin position="350"/>
        <end position="446"/>
    </location>
</feature>
<feature type="region of interest" description="Disordered" evidence="1">
    <location>
        <begin position="492"/>
        <end position="642"/>
    </location>
</feature>
<keyword evidence="4" id="KW-1185">Reference proteome</keyword>
<reference evidence="3" key="1">
    <citation type="journal article" date="2017" name="Mycologia">
        <title>Fusarium algeriense, sp. nov., a novel toxigenic crown rot pathogen of durum wheat from Algeria is nested in the Fusarium burgessii species complex.</title>
        <authorList>
            <person name="Laraba I."/>
            <person name="Keddad A."/>
            <person name="Boureghda H."/>
            <person name="Abdallah N."/>
            <person name="Vaughan M.M."/>
            <person name="Proctor R.H."/>
            <person name="Busman M."/>
            <person name="O'Donnell K."/>
        </authorList>
    </citation>
    <scope>NUCLEOTIDE SEQUENCE</scope>
    <source>
        <strain evidence="3">NRRL 25174</strain>
    </source>
</reference>
<accession>A0A9P5ALQ0</accession>
<dbReference type="InterPro" id="IPR031352">
    <property type="entry name" value="SesA"/>
</dbReference>
<dbReference type="EMBL" id="PVQB02000218">
    <property type="protein sequence ID" value="KAF4340921.1"/>
    <property type="molecule type" value="Genomic_DNA"/>
</dbReference>
<dbReference type="AlphaFoldDB" id="A0A9P5ALQ0"/>
<reference evidence="3" key="2">
    <citation type="submission" date="2020-02" db="EMBL/GenBank/DDBJ databases">
        <title>Identification and distribution of gene clusters putatively required for synthesis of sphingolipid metabolism inhibitors in phylogenetically diverse species of the filamentous fungus Fusarium.</title>
        <authorList>
            <person name="Kim H.-S."/>
            <person name="Busman M."/>
            <person name="Brown D.W."/>
            <person name="Divon H."/>
            <person name="Uhlig S."/>
            <person name="Proctor R.H."/>
        </authorList>
    </citation>
    <scope>NUCLEOTIDE SEQUENCE</scope>
    <source>
        <strain evidence="3">NRRL 25174</strain>
    </source>
</reference>
<dbReference type="OrthoDB" id="674604at2759"/>
<name>A0A9P5ALQ0_9HYPO</name>
<evidence type="ECO:0000256" key="1">
    <source>
        <dbReference type="SAM" id="MobiDB-lite"/>
    </source>
</evidence>
<feature type="compositionally biased region" description="Polar residues" evidence="1">
    <location>
        <begin position="427"/>
        <end position="441"/>
    </location>
</feature>
<dbReference type="Proteomes" id="UP000730481">
    <property type="component" value="Unassembled WGS sequence"/>
</dbReference>
<comment type="caution">
    <text evidence="3">The sequence shown here is derived from an EMBL/GenBank/DDBJ whole genome shotgun (WGS) entry which is preliminary data.</text>
</comment>
<evidence type="ECO:0000259" key="2">
    <source>
        <dbReference type="Pfam" id="PF17107"/>
    </source>
</evidence>
<feature type="domain" description="NACHT-NTPase and P-loop NTPases N-terminal" evidence="2">
    <location>
        <begin position="10"/>
        <end position="131"/>
    </location>
</feature>
<protein>
    <recommendedName>
        <fullName evidence="2">NACHT-NTPase and P-loop NTPases N-terminal domain-containing protein</fullName>
    </recommendedName>
</protein>
<feature type="region of interest" description="Disordered" evidence="1">
    <location>
        <begin position="235"/>
        <end position="264"/>
    </location>
</feature>
<dbReference type="Pfam" id="PF17107">
    <property type="entry name" value="SesA"/>
    <property type="match status" value="1"/>
</dbReference>
<feature type="compositionally biased region" description="Polar residues" evidence="1">
    <location>
        <begin position="606"/>
        <end position="639"/>
    </location>
</feature>
<organism evidence="3 4">
    <name type="scientific">Fusarium beomiforme</name>
    <dbReference type="NCBI Taxonomy" id="44412"/>
    <lineage>
        <taxon>Eukaryota</taxon>
        <taxon>Fungi</taxon>
        <taxon>Dikarya</taxon>
        <taxon>Ascomycota</taxon>
        <taxon>Pezizomycotina</taxon>
        <taxon>Sordariomycetes</taxon>
        <taxon>Hypocreomycetidae</taxon>
        <taxon>Hypocreales</taxon>
        <taxon>Nectriaceae</taxon>
        <taxon>Fusarium</taxon>
        <taxon>Fusarium burgessii species complex</taxon>
    </lineage>
</organism>
<evidence type="ECO:0000313" key="3">
    <source>
        <dbReference type="EMBL" id="KAF4340921.1"/>
    </source>
</evidence>
<feature type="compositionally biased region" description="Polar residues" evidence="1">
    <location>
        <begin position="380"/>
        <end position="389"/>
    </location>
</feature>
<evidence type="ECO:0000313" key="4">
    <source>
        <dbReference type="Proteomes" id="UP000730481"/>
    </source>
</evidence>
<sequence length="708" mass="78154">MSGAEVLGVISGAITVIEATITLCKIAKDSSGLPPSLRDAASRLPLIQDSLTIAAHGIQHDSQAQESYAALETVLQSCSDKAIQLHQIFEAMVPQAGATRTHRYLKAVKSFPQVDKANVLVEGILGDLQVLTLNHVVKAATREQIKELMDTRTRSTGEGEPTGRSECRKQHGHAEIAAFKAMEEKAAAAEKRKEAEAQIREEAEEAFYRRMEDMKLAQEEAKKEIETARIEAEKTARERMETERKVQEKRAEEHARAKAEAERAALERLRAEQEAEEERSKRFKEAELAEKEAMAKQNADLERLAKSKMIQSMDEIVSLTKKRVLHDSVTDGESIGSKERQGWLIETRNEADAERSVLPTEKGHLTAPRSGMPPRHATCATVNSASSASIKLPGVSPTPSWKDAHPEAPDPWGSGSESDDEGAPTRAETNTLHPAGSNQRRQNPRRSIFERQQKQREYEKANIPHIEDLVDQIADAVMERLMHSPYSNILMHRPQQTGRNNRRHMRPTADPLTPAPNPFPSPRRFADEGNPGYSQGPPACGPSARFYRPPKPERLRGRSLRGSTGAPSIDLTPHAAPSSQEVPIPTGKGRSSPQPGPPPLEDWLNSGAQYGSQTSYSEVDTVTQETSTVHGVTPDNSETPWKKTEPWIQDVVSESEDADRTKKTFSMDNLDTYLAGQKNGDSLEKAYKYVFQDEPVPASLPIGVGVGY</sequence>
<gene>
    <name evidence="3" type="ORF">FBEOM_5157</name>
</gene>